<keyword evidence="8" id="KW-1185">Reference proteome</keyword>
<comment type="cofactor">
    <cofactor evidence="1">
        <name>FAD</name>
        <dbReference type="ChEBI" id="CHEBI:57692"/>
    </cofactor>
</comment>
<evidence type="ECO:0000259" key="6">
    <source>
        <dbReference type="Pfam" id="PF01494"/>
    </source>
</evidence>
<sequence length="398" mass="43208">MGVLQVRIVIVGAGIAGLTLAAALARQGIASTVLEQSQRPQLLGAGMEITPNATRLLLRLGLGDALERMAVQPNSRDVLDWRDGSLLGSLPMGRDFTERFGAPLYTMLRSDLHQSLLAAVPAGTVRSGHYVTDVLDSSDVITLRCADGREVHADMVVAADGVHSVVRASLWPDHQSFSGLSIFRGLASVPFRVGGDSSPRVALWMGEDRHFTCYPVDSGRAVSFNATIPSSHARPESWNAQSRIGDLRASFSGWSSEVLDMISAADWIGVWALHERAPVPEWSKGRVVLTGDAAHPIMPFFNQSVNQSIEDAIALAHCLRSATLGTVESLLQRYAAIRQARAAYVEELSTSLIREMRSAERSRASSAEFLVKRENRKAPDIYGYDVAVEERLLSPTIP</sequence>
<accession>A0A9W6P6Q9</accession>
<dbReference type="GO" id="GO:0071949">
    <property type="term" value="F:FAD binding"/>
    <property type="evidence" value="ECO:0007669"/>
    <property type="project" value="InterPro"/>
</dbReference>
<dbReference type="SUPFAM" id="SSF54373">
    <property type="entry name" value="FAD-linked reductases, C-terminal domain"/>
    <property type="match status" value="1"/>
</dbReference>
<evidence type="ECO:0000256" key="3">
    <source>
        <dbReference type="ARBA" id="ARBA00022827"/>
    </source>
</evidence>
<organism evidence="7 8">
    <name type="scientific">Nocardiopsis ansamitocini</name>
    <dbReference type="NCBI Taxonomy" id="1670832"/>
    <lineage>
        <taxon>Bacteria</taxon>
        <taxon>Bacillati</taxon>
        <taxon>Actinomycetota</taxon>
        <taxon>Actinomycetes</taxon>
        <taxon>Streptosporangiales</taxon>
        <taxon>Nocardiopsidaceae</taxon>
        <taxon>Nocardiopsis</taxon>
    </lineage>
</organism>
<dbReference type="InterPro" id="IPR002938">
    <property type="entry name" value="FAD-bd"/>
</dbReference>
<reference evidence="7" key="1">
    <citation type="submission" date="2023-02" db="EMBL/GenBank/DDBJ databases">
        <title>Nocardiopsis ansamitocini NBRC 112285.</title>
        <authorList>
            <person name="Ichikawa N."/>
            <person name="Sato H."/>
            <person name="Tonouchi N."/>
        </authorList>
    </citation>
    <scope>NUCLEOTIDE SEQUENCE</scope>
    <source>
        <strain evidence="7">NBRC 112285</strain>
    </source>
</reference>
<dbReference type="PANTHER" id="PTHR13789">
    <property type="entry name" value="MONOOXYGENASE"/>
    <property type="match status" value="1"/>
</dbReference>
<keyword evidence="3" id="KW-0274">FAD</keyword>
<evidence type="ECO:0000256" key="1">
    <source>
        <dbReference type="ARBA" id="ARBA00001974"/>
    </source>
</evidence>
<dbReference type="Proteomes" id="UP001165092">
    <property type="component" value="Unassembled WGS sequence"/>
</dbReference>
<proteinExistence type="predicted"/>
<evidence type="ECO:0000313" key="7">
    <source>
        <dbReference type="EMBL" id="GLU48087.1"/>
    </source>
</evidence>
<dbReference type="PANTHER" id="PTHR13789:SF318">
    <property type="entry name" value="GERANYLGERANYL DIPHOSPHATE REDUCTASE"/>
    <property type="match status" value="1"/>
</dbReference>
<dbReference type="InterPro" id="IPR036188">
    <property type="entry name" value="FAD/NAD-bd_sf"/>
</dbReference>
<evidence type="ECO:0000256" key="2">
    <source>
        <dbReference type="ARBA" id="ARBA00022630"/>
    </source>
</evidence>
<dbReference type="SUPFAM" id="SSF51905">
    <property type="entry name" value="FAD/NAD(P)-binding domain"/>
    <property type="match status" value="1"/>
</dbReference>
<dbReference type="Gene3D" id="3.50.50.60">
    <property type="entry name" value="FAD/NAD(P)-binding domain"/>
    <property type="match status" value="1"/>
</dbReference>
<keyword evidence="4" id="KW-0560">Oxidoreductase</keyword>
<comment type="caution">
    <text evidence="7">The sequence shown here is derived from an EMBL/GenBank/DDBJ whole genome shotgun (WGS) entry which is preliminary data.</text>
</comment>
<dbReference type="InterPro" id="IPR050493">
    <property type="entry name" value="FAD-dep_Monooxygenase_BioMet"/>
</dbReference>
<dbReference type="PRINTS" id="PR00420">
    <property type="entry name" value="RNGMNOXGNASE"/>
</dbReference>
<gene>
    <name evidence="7" type="ORF">Nans01_24380</name>
</gene>
<keyword evidence="5" id="KW-0503">Monooxygenase</keyword>
<evidence type="ECO:0000313" key="8">
    <source>
        <dbReference type="Proteomes" id="UP001165092"/>
    </source>
</evidence>
<keyword evidence="2" id="KW-0285">Flavoprotein</keyword>
<dbReference type="AlphaFoldDB" id="A0A9W6P6Q9"/>
<dbReference type="Pfam" id="PF01494">
    <property type="entry name" value="FAD_binding_3"/>
    <property type="match status" value="1"/>
</dbReference>
<dbReference type="EMBL" id="BSQG01000003">
    <property type="protein sequence ID" value="GLU48087.1"/>
    <property type="molecule type" value="Genomic_DNA"/>
</dbReference>
<name>A0A9W6P6Q9_9ACTN</name>
<dbReference type="GO" id="GO:0004497">
    <property type="term" value="F:monooxygenase activity"/>
    <property type="evidence" value="ECO:0007669"/>
    <property type="project" value="UniProtKB-KW"/>
</dbReference>
<evidence type="ECO:0000256" key="4">
    <source>
        <dbReference type="ARBA" id="ARBA00023002"/>
    </source>
</evidence>
<protein>
    <submittedName>
        <fullName evidence="7">Salicylate hydroxylase</fullName>
    </submittedName>
</protein>
<evidence type="ECO:0000256" key="5">
    <source>
        <dbReference type="ARBA" id="ARBA00023033"/>
    </source>
</evidence>
<feature type="domain" description="FAD-binding" evidence="6">
    <location>
        <begin position="6"/>
        <end position="347"/>
    </location>
</feature>